<sequence length="54" mass="5523">MNIATGLYLFFGVLGLALFVAGTFVLLGLGWALISGAASAFAIAAFIRKGLTSE</sequence>
<accession>A0A3S4REZ1</accession>
<dbReference type="Proteomes" id="UP000278078">
    <property type="component" value="Chromosome"/>
</dbReference>
<feature type="transmembrane region" description="Helical" evidence="1">
    <location>
        <begin position="7"/>
        <end position="27"/>
    </location>
</feature>
<keyword evidence="1" id="KW-0812">Transmembrane</keyword>
<organism evidence="2 3">
    <name type="scientific">Pseudomonas fluorescens</name>
    <dbReference type="NCBI Taxonomy" id="294"/>
    <lineage>
        <taxon>Bacteria</taxon>
        <taxon>Pseudomonadati</taxon>
        <taxon>Pseudomonadota</taxon>
        <taxon>Gammaproteobacteria</taxon>
        <taxon>Pseudomonadales</taxon>
        <taxon>Pseudomonadaceae</taxon>
        <taxon>Pseudomonas</taxon>
    </lineage>
</organism>
<dbReference type="EMBL" id="LR134300">
    <property type="protein sequence ID" value="VEE45750.1"/>
    <property type="molecule type" value="Genomic_DNA"/>
</dbReference>
<reference evidence="2 3" key="1">
    <citation type="submission" date="2018-12" db="EMBL/GenBank/DDBJ databases">
        <authorList>
            <consortium name="Pathogen Informatics"/>
        </authorList>
    </citation>
    <scope>NUCLEOTIDE SEQUENCE [LARGE SCALE GENOMIC DNA]</scope>
    <source>
        <strain evidence="2 3">NCTC10783</strain>
    </source>
</reference>
<keyword evidence="1" id="KW-0472">Membrane</keyword>
<evidence type="ECO:0000313" key="3">
    <source>
        <dbReference type="Proteomes" id="UP000278078"/>
    </source>
</evidence>
<evidence type="ECO:0000313" key="2">
    <source>
        <dbReference type="EMBL" id="VEE45750.1"/>
    </source>
</evidence>
<gene>
    <name evidence="2" type="ORF">NCTC10783_01610</name>
</gene>
<keyword evidence="1" id="KW-1133">Transmembrane helix</keyword>
<protein>
    <submittedName>
        <fullName evidence="2">Uncharacterized protein</fullName>
    </submittedName>
</protein>
<name>A0A3S4REZ1_PSEFL</name>
<feature type="transmembrane region" description="Helical" evidence="1">
    <location>
        <begin position="33"/>
        <end position="51"/>
    </location>
</feature>
<evidence type="ECO:0000256" key="1">
    <source>
        <dbReference type="SAM" id="Phobius"/>
    </source>
</evidence>
<dbReference type="AlphaFoldDB" id="A0A3S4REZ1"/>
<proteinExistence type="predicted"/>